<feature type="signal peptide" evidence="1">
    <location>
        <begin position="1"/>
        <end position="20"/>
    </location>
</feature>
<dbReference type="InterPro" id="IPR011460">
    <property type="entry name" value="Lcl_C"/>
</dbReference>
<dbReference type="Proteomes" id="UP000266669">
    <property type="component" value="Unassembled WGS sequence"/>
</dbReference>
<evidence type="ECO:0000313" key="4">
    <source>
        <dbReference type="Proteomes" id="UP000266669"/>
    </source>
</evidence>
<gene>
    <name evidence="3" type="ORF">DLM78_20035</name>
</gene>
<feature type="chain" id="PRO_5032373393" evidence="1">
    <location>
        <begin position="21"/>
        <end position="389"/>
    </location>
</feature>
<dbReference type="EMBL" id="QHCS01000007">
    <property type="protein sequence ID" value="RHX83785.1"/>
    <property type="molecule type" value="Genomic_DNA"/>
</dbReference>
<feature type="domain" description="Lcl C-terminal" evidence="2">
    <location>
        <begin position="263"/>
        <end position="386"/>
    </location>
</feature>
<evidence type="ECO:0000313" key="3">
    <source>
        <dbReference type="EMBL" id="RHX83785.1"/>
    </source>
</evidence>
<dbReference type="RefSeq" id="WP_118983553.1">
    <property type="nucleotide sequence ID" value="NZ_QHCS01000007.1"/>
</dbReference>
<protein>
    <submittedName>
        <fullName evidence="3">Fimbrial protein FimH</fullName>
    </submittedName>
</protein>
<dbReference type="Pfam" id="PF07603">
    <property type="entry name" value="Lcl_C"/>
    <property type="match status" value="2"/>
</dbReference>
<sequence>MFRRIILLLFLLSILTCVHPPEKPDPPFVVLQYLNQLGGTKDSQNSTEDCPSSGFTNFNPGAIFDTGQTNCYDSLGLSTPCPGTGQDGQYVNIPNARNFVGPTQHCKYSSDYTTLDTVHGLTWKTCAQGQSGANCGGGAVLPINWTNANGNNPGSCSELNTRNGGKGYAGITNWRIPKIRELASLLHYFNNPHINTSGFPGTFTGSNYWSSSINFQEVNENFIANFSNINLSIDSNGFALLNNLRCVSGNPIPAPSFTDNGNGTITDSNTGLLWLKCTIGLSGPACADPPAIFSDLDWNAAINNCEALNFAGRTNWRLPNVNELLSILDHSGGGPTLIHPIFPNTDNVYWSSTTYDNNKLFKLVVIFGNGKMAPMSKDSLIRARCVSTN</sequence>
<accession>A0A8B3CN59</accession>
<feature type="domain" description="Lcl C-terminal" evidence="2">
    <location>
        <begin position="113"/>
        <end position="247"/>
    </location>
</feature>
<dbReference type="AlphaFoldDB" id="A0A8B3CN59"/>
<name>A0A8B3CN59_9LEPT</name>
<evidence type="ECO:0000259" key="2">
    <source>
        <dbReference type="Pfam" id="PF07603"/>
    </source>
</evidence>
<proteinExistence type="predicted"/>
<dbReference type="PANTHER" id="PTHR35812">
    <property type="entry name" value="LIPOPROTEIN"/>
    <property type="match status" value="1"/>
</dbReference>
<dbReference type="PANTHER" id="PTHR35812:SF1">
    <property type="entry name" value="LIPOPROTEIN"/>
    <property type="match status" value="1"/>
</dbReference>
<keyword evidence="1" id="KW-0732">Signal</keyword>
<evidence type="ECO:0000256" key="1">
    <source>
        <dbReference type="SAM" id="SignalP"/>
    </source>
</evidence>
<comment type="caution">
    <text evidence="3">The sequence shown here is derived from an EMBL/GenBank/DDBJ whole genome shotgun (WGS) entry which is preliminary data.</text>
</comment>
<organism evidence="3 4">
    <name type="scientific">Leptospira stimsonii</name>
    <dbReference type="NCBI Taxonomy" id="2202203"/>
    <lineage>
        <taxon>Bacteria</taxon>
        <taxon>Pseudomonadati</taxon>
        <taxon>Spirochaetota</taxon>
        <taxon>Spirochaetia</taxon>
        <taxon>Leptospirales</taxon>
        <taxon>Leptospiraceae</taxon>
        <taxon>Leptospira</taxon>
    </lineage>
</organism>
<reference evidence="4" key="1">
    <citation type="submission" date="2018-05" db="EMBL/GenBank/DDBJ databases">
        <title>Leptospira yasudae sp. nov. and Leptospira stimsonii sp. nov., two pathogenic species of the genus Leptospira isolated from environmental sources.</title>
        <authorList>
            <person name="Casanovas-Massana A."/>
            <person name="Hamond C."/>
            <person name="Santos L.A."/>
            <person name="Hacker K.P."/>
            <person name="Balassiano I."/>
            <person name="Medeiros M.A."/>
            <person name="Reis M.G."/>
            <person name="Ko A.I."/>
            <person name="Wunder E.A."/>
        </authorList>
    </citation>
    <scope>NUCLEOTIDE SEQUENCE [LARGE SCALE GENOMIC DNA]</scope>
    <source>
        <strain evidence="4">AMB6-RJ</strain>
    </source>
</reference>